<evidence type="ECO:0000313" key="3">
    <source>
        <dbReference type="EMBL" id="TXD98120.1"/>
    </source>
</evidence>
<dbReference type="EMBL" id="VORZ01000001">
    <property type="protein sequence ID" value="TXD98120.1"/>
    <property type="molecule type" value="Genomic_DNA"/>
</dbReference>
<reference evidence="3 4" key="1">
    <citation type="submission" date="2019-08" db="EMBL/GenBank/DDBJ databases">
        <title>Genome sequence of Psychrobacter frigidicola ACAM304 (type strain).</title>
        <authorList>
            <person name="Bowman J.P."/>
        </authorList>
    </citation>
    <scope>NUCLEOTIDE SEQUENCE [LARGE SCALE GENOMIC DNA]</scope>
    <source>
        <strain evidence="3 4">ACAM 304</strain>
    </source>
</reference>
<dbReference type="RefSeq" id="WP_147222274.1">
    <property type="nucleotide sequence ID" value="NZ_CAJGYY010000001.1"/>
</dbReference>
<dbReference type="Proteomes" id="UP000321903">
    <property type="component" value="Unassembled WGS sequence"/>
</dbReference>
<keyword evidence="4" id="KW-1185">Reference proteome</keyword>
<feature type="domain" description="Right handed beta helix" evidence="2">
    <location>
        <begin position="36"/>
        <end position="182"/>
    </location>
</feature>
<dbReference type="InterPro" id="IPR011050">
    <property type="entry name" value="Pectin_lyase_fold/virulence"/>
</dbReference>
<name>A0A5C7A629_9GAMM</name>
<protein>
    <submittedName>
        <fullName evidence="3">Right-handed parallel beta-helix repeat-containing protein</fullName>
    </submittedName>
</protein>
<dbReference type="AlphaFoldDB" id="A0A5C7A629"/>
<proteinExistence type="predicted"/>
<evidence type="ECO:0000259" key="2">
    <source>
        <dbReference type="Pfam" id="PF13229"/>
    </source>
</evidence>
<evidence type="ECO:0000256" key="1">
    <source>
        <dbReference type="SAM" id="MobiDB-lite"/>
    </source>
</evidence>
<evidence type="ECO:0000313" key="4">
    <source>
        <dbReference type="Proteomes" id="UP000321903"/>
    </source>
</evidence>
<comment type="caution">
    <text evidence="3">The sequence shown here is derived from an EMBL/GenBank/DDBJ whole genome shotgun (WGS) entry which is preliminary data.</text>
</comment>
<dbReference type="SUPFAM" id="SSF51126">
    <property type="entry name" value="Pectin lyase-like"/>
    <property type="match status" value="1"/>
</dbReference>
<sequence length="348" mass="39219">MGITENPLVKAKPSKQLPITNHLFKDMAHSSVLELDNSQLDMQSSRFIDIEIHAIESIGHSHIKARECTWYVNNMPVLYLHPEGNVEITHSIFEGSNAIICVQEATLVLKSCEFMGINENHPIRVKQNGVLSIIDCVFKDIANFPAIKVESSHLEMLSCRFIDIICNGLHVDGNSHITANNCIWQVTQNRAIVLYPQVTAEITNSVFKGSNASIFTQQAKLTLKSCEFVDISEANPIKATQHSQITIVSCNFNNIKNFHAFYTEDSSRNQIIDSCFNGNALVDRSAEYSKSQTIDEPILDSSRCSEMSEGDLWFLNNDSVEKLHANSEGNDSYEVEEYEENRRTKRDN</sequence>
<dbReference type="Pfam" id="PF13229">
    <property type="entry name" value="Beta_helix"/>
    <property type="match status" value="1"/>
</dbReference>
<dbReference type="InterPro" id="IPR039448">
    <property type="entry name" value="Beta_helix"/>
</dbReference>
<accession>A0A5C7A629</accession>
<gene>
    <name evidence="3" type="ORF">ES754_04050</name>
</gene>
<organism evidence="3 4">
    <name type="scientific">Psychrobacter frigidicola</name>
    <dbReference type="NCBI Taxonomy" id="45611"/>
    <lineage>
        <taxon>Bacteria</taxon>
        <taxon>Pseudomonadati</taxon>
        <taxon>Pseudomonadota</taxon>
        <taxon>Gammaproteobacteria</taxon>
        <taxon>Moraxellales</taxon>
        <taxon>Moraxellaceae</taxon>
        <taxon>Psychrobacter</taxon>
    </lineage>
</organism>
<feature type="region of interest" description="Disordered" evidence="1">
    <location>
        <begin position="325"/>
        <end position="348"/>
    </location>
</feature>